<feature type="signal peptide" evidence="2">
    <location>
        <begin position="1"/>
        <end position="37"/>
    </location>
</feature>
<feature type="chain" id="PRO_5045341191" description="LigA protein" evidence="2">
    <location>
        <begin position="38"/>
        <end position="392"/>
    </location>
</feature>
<reference evidence="3 4" key="1">
    <citation type="submission" date="2024-10" db="EMBL/GenBank/DDBJ databases">
        <title>The Natural Products Discovery Center: Release of the First 8490 Sequenced Strains for Exploring Actinobacteria Biosynthetic Diversity.</title>
        <authorList>
            <person name="Kalkreuter E."/>
            <person name="Kautsar S.A."/>
            <person name="Yang D."/>
            <person name="Bader C.D."/>
            <person name="Teijaro C.N."/>
            <person name="Fluegel L."/>
            <person name="Davis C.M."/>
            <person name="Simpson J.R."/>
            <person name="Lauterbach L."/>
            <person name="Steele A.D."/>
            <person name="Gui C."/>
            <person name="Meng S."/>
            <person name="Li G."/>
            <person name="Viehrig K."/>
            <person name="Ye F."/>
            <person name="Su P."/>
            <person name="Kiefer A.F."/>
            <person name="Nichols A."/>
            <person name="Cepeda A.J."/>
            <person name="Yan W."/>
            <person name="Fan B."/>
            <person name="Jiang Y."/>
            <person name="Adhikari A."/>
            <person name="Zheng C.-J."/>
            <person name="Schuster L."/>
            <person name="Cowan T.M."/>
            <person name="Smanski M.J."/>
            <person name="Chevrette M.G."/>
            <person name="De Carvalho L.P.S."/>
            <person name="Shen B."/>
        </authorList>
    </citation>
    <scope>NUCLEOTIDE SEQUENCE [LARGE SCALE GENOMIC DNA]</scope>
    <source>
        <strain evidence="3 4">NPDC017990</strain>
    </source>
</reference>
<keyword evidence="4" id="KW-1185">Reference proteome</keyword>
<evidence type="ECO:0000313" key="3">
    <source>
        <dbReference type="EMBL" id="MFH8546310.1"/>
    </source>
</evidence>
<sequence>MPGTALLIAAAPVGKARMVDAASVLPVLAAVSPAVLAGTATASVVELADPLDPQTVLTRLRAAAMAPGPLTIYLVGQLHLDRRQQMQHVALARTTAATVRYTGFPWHWIGQELRLRPPGSTTVIADLHADADSWQQLAQRPLDVGAGVALYGRVAPPPGRRARDVAVPAYMKALATVLRSGHRPPLLDLHQHVAAQALEEGAPDIVLSADSAAVPAGGHADARNRVPVPLPAQQQGSAPGMPPSAAPRTNGTDPHAAITKAVEAGRHGEAAAMASAWEQEALRTYGRSSPEVVHWMEVRGHLAIFAKEPARGCEIWLAVVSARITAGQAPDAPDVEAAADLAHHQWEQIRDPDTVRRLGPALVELRRRVPGRQRGTANLVQQRLVQFHTQVG</sequence>
<protein>
    <recommendedName>
        <fullName evidence="5">LigA protein</fullName>
    </recommendedName>
</protein>
<evidence type="ECO:0000313" key="4">
    <source>
        <dbReference type="Proteomes" id="UP001610818"/>
    </source>
</evidence>
<dbReference type="EMBL" id="JBIRGQ010000003">
    <property type="protein sequence ID" value="MFH8546310.1"/>
    <property type="molecule type" value="Genomic_DNA"/>
</dbReference>
<evidence type="ECO:0008006" key="5">
    <source>
        <dbReference type="Google" id="ProtNLM"/>
    </source>
</evidence>
<dbReference type="RefSeq" id="WP_397711844.1">
    <property type="nucleotide sequence ID" value="NZ_JBIRGN010000003.1"/>
</dbReference>
<accession>A0ABW7QMV8</accession>
<dbReference type="Proteomes" id="UP001610818">
    <property type="component" value="Unassembled WGS sequence"/>
</dbReference>
<name>A0ABW7QMV8_9ACTN</name>
<feature type="region of interest" description="Disordered" evidence="1">
    <location>
        <begin position="216"/>
        <end position="252"/>
    </location>
</feature>
<comment type="caution">
    <text evidence="3">The sequence shown here is derived from an EMBL/GenBank/DDBJ whole genome shotgun (WGS) entry which is preliminary data.</text>
</comment>
<keyword evidence="2" id="KW-0732">Signal</keyword>
<proteinExistence type="predicted"/>
<evidence type="ECO:0000256" key="2">
    <source>
        <dbReference type="SAM" id="SignalP"/>
    </source>
</evidence>
<gene>
    <name evidence="3" type="ORF">ACH4F9_15020</name>
</gene>
<organism evidence="3 4">
    <name type="scientific">Streptomyces longisporoflavus</name>
    <dbReference type="NCBI Taxonomy" id="28044"/>
    <lineage>
        <taxon>Bacteria</taxon>
        <taxon>Bacillati</taxon>
        <taxon>Actinomycetota</taxon>
        <taxon>Actinomycetes</taxon>
        <taxon>Kitasatosporales</taxon>
        <taxon>Streptomycetaceae</taxon>
        <taxon>Streptomyces</taxon>
    </lineage>
</organism>
<evidence type="ECO:0000256" key="1">
    <source>
        <dbReference type="SAM" id="MobiDB-lite"/>
    </source>
</evidence>